<feature type="compositionally biased region" description="Basic and acidic residues" evidence="2">
    <location>
        <begin position="338"/>
        <end position="357"/>
    </location>
</feature>
<dbReference type="PROSITE" id="PS50003">
    <property type="entry name" value="PH_DOMAIN"/>
    <property type="match status" value="1"/>
</dbReference>
<evidence type="ECO:0000259" key="3">
    <source>
        <dbReference type="PROSITE" id="PS50003"/>
    </source>
</evidence>
<protein>
    <recommendedName>
        <fullName evidence="3">PH domain-containing protein</fullName>
    </recommendedName>
</protein>
<dbReference type="Pfam" id="PF00022">
    <property type="entry name" value="Actin"/>
    <property type="match status" value="1"/>
</dbReference>
<sequence>MNTALVQCSSDITRKNVQLEINTCRKRLRILKKIIHNKKALEIIASENYKPYSKLEKPCATKHKQFRSKNPRTSVMNEHVKAKNKESDMFNTLNKPVIRPEDRVIICTNDQVAGDPPSIRIYQRPERWSKNALNSGTVNTVLISVGPSESGVQTKVNIQLVDPARISDVSDRTHSLRRALSYQEDLNTVGRLSRCASYGDAINLAGGVKEQTPSVEDILESIRKMSKEKTRKGKPQQGSLLGIKYNNPKSEPLYCSTDISPSPKLSDGIYQNIQEGLYENMEDWYDSPKSPTSTYVNLTTHIESEYENIKYEERVYSNSVETKKSTPMYDTPKPAIHIYDRPLPKKDLKYDKPRNNEGSESDLASLEYEAEDFEDLLIPPPDYLNVKEEHYDEGIGESDSRSYYTEDQGLEVIPEETEEEEEEEDRHSSTKQPRNDYGIMSSCDTTKDVVRTASSNTSLGSLGGSESEGIGSAAEGEFHSSGESTHGEDIEQRNEINKDLLSNSQEKEDSQTEEKTEADRCIEVYNETVRQRSSSRSPRVSVCESAKDYAGTETLRRMKKFLPSVRNLRNQFEVKKNEQSDDSPGLNYSPCTKTRSRRSSVESNLSTSSMSSKSSSSSTNVQTNEESRPSSSSKEDQKSVPSIESIIKQFANLDIERFESKTINSSWNPTSLVNLLYTLPTPPPPAKTTTAYVNIEGYLEKLPSGRKKATFWNAWKKRYFRLENGYLYYYQSNQNEKPSLKIQLMGGEIQLGEGNMIGIDDGKGHYIATRCRSEEETEKWMNALQTQIQENFNSAWVHPSPTPMTPTLYRDTLILDVGSCSIRAGILANQTTLPQLFIPSIVAKNKFNEIVAYGYEALKPNVRMSSFLKYPFRTSSGVDKYSLDMAPLSGFLSLIFQKLNVDPSRYYVQLSLPRSIPPSSQAEMLKIMFEEFGVRGVNLSNQSVLALSAYRANSGIVVDIGERIEIVPIMDGYMLNSGTSRVPYGGCEIIEHLRQFLLQKNYSLVSEVETYFVRLALERLCYVSGPSPEAYHTDLQLSHKDPLAVSASLSLEQFDAESIPWRELILDSGRFQVPEGLFHPEAWGLDHPGVQKLVSRAIQECGVDIRKEMSRSIFLAGGVTMLPGFAERLEEEVNRLTPSGITPKVHASPYRYHAAYLGASEFASSPAFDQQRINLEDWKSIGPNVIRKWKT</sequence>
<feature type="region of interest" description="Disordered" evidence="2">
    <location>
        <begin position="573"/>
        <end position="641"/>
    </location>
</feature>
<dbReference type="Gene3D" id="3.30.420.40">
    <property type="match status" value="2"/>
</dbReference>
<keyword evidence="5" id="KW-1185">Reference proteome</keyword>
<dbReference type="InterPro" id="IPR043129">
    <property type="entry name" value="ATPase_NBD"/>
</dbReference>
<dbReference type="InterPro" id="IPR011993">
    <property type="entry name" value="PH-like_dom_sf"/>
</dbReference>
<feature type="region of interest" description="Disordered" evidence="2">
    <location>
        <begin position="320"/>
        <end position="364"/>
    </location>
</feature>
<comment type="caution">
    <text evidence="4">The sequence shown here is derived from an EMBL/GenBank/DDBJ whole genome shotgun (WGS) entry which is preliminary data.</text>
</comment>
<dbReference type="Proteomes" id="UP001187531">
    <property type="component" value="Unassembled WGS sequence"/>
</dbReference>
<feature type="compositionally biased region" description="Basic and acidic residues" evidence="2">
    <location>
        <begin position="625"/>
        <end position="638"/>
    </location>
</feature>
<proteinExistence type="inferred from homology"/>
<feature type="region of interest" description="Disordered" evidence="2">
    <location>
        <begin position="412"/>
        <end position="546"/>
    </location>
</feature>
<evidence type="ECO:0000256" key="2">
    <source>
        <dbReference type="SAM" id="MobiDB-lite"/>
    </source>
</evidence>
<feature type="compositionally biased region" description="Low complexity" evidence="2">
    <location>
        <begin position="452"/>
        <end position="475"/>
    </location>
</feature>
<dbReference type="SUPFAM" id="SSF53067">
    <property type="entry name" value="Actin-like ATPase domain"/>
    <property type="match status" value="2"/>
</dbReference>
<dbReference type="SMART" id="SM00268">
    <property type="entry name" value="ACTIN"/>
    <property type="match status" value="1"/>
</dbReference>
<gene>
    <name evidence="4" type="ORF">QYM36_005533</name>
</gene>
<dbReference type="PANTHER" id="PTHR11937">
    <property type="entry name" value="ACTIN"/>
    <property type="match status" value="1"/>
</dbReference>
<feature type="compositionally biased region" description="Low complexity" evidence="2">
    <location>
        <begin position="531"/>
        <end position="542"/>
    </location>
</feature>
<organism evidence="4 5">
    <name type="scientific">Artemia franciscana</name>
    <name type="common">Brine shrimp</name>
    <name type="synonym">Artemia sanfranciscana</name>
    <dbReference type="NCBI Taxonomy" id="6661"/>
    <lineage>
        <taxon>Eukaryota</taxon>
        <taxon>Metazoa</taxon>
        <taxon>Ecdysozoa</taxon>
        <taxon>Arthropoda</taxon>
        <taxon>Crustacea</taxon>
        <taxon>Branchiopoda</taxon>
        <taxon>Anostraca</taxon>
        <taxon>Artemiidae</taxon>
        <taxon>Artemia</taxon>
    </lineage>
</organism>
<evidence type="ECO:0000313" key="4">
    <source>
        <dbReference type="EMBL" id="KAK2718242.1"/>
    </source>
</evidence>
<comment type="similarity">
    <text evidence="1">Belongs to the actin family.</text>
</comment>
<dbReference type="Gene3D" id="3.90.640.10">
    <property type="entry name" value="Actin, Chain A, domain 4"/>
    <property type="match status" value="1"/>
</dbReference>
<accession>A0AA88L608</accession>
<dbReference type="AlphaFoldDB" id="A0AA88L608"/>
<dbReference type="Pfam" id="PF00169">
    <property type="entry name" value="PH"/>
    <property type="match status" value="1"/>
</dbReference>
<dbReference type="SMART" id="SM00233">
    <property type="entry name" value="PH"/>
    <property type="match status" value="1"/>
</dbReference>
<dbReference type="InterPro" id="IPR004000">
    <property type="entry name" value="Actin"/>
</dbReference>
<feature type="compositionally biased region" description="Acidic residues" evidence="2">
    <location>
        <begin position="413"/>
        <end position="424"/>
    </location>
</feature>
<reference evidence="4" key="1">
    <citation type="submission" date="2023-07" db="EMBL/GenBank/DDBJ databases">
        <title>Chromosome-level genome assembly of Artemia franciscana.</title>
        <authorList>
            <person name="Jo E."/>
        </authorList>
    </citation>
    <scope>NUCLEOTIDE SEQUENCE</scope>
    <source>
        <tissue evidence="4">Whole body</tissue>
    </source>
</reference>
<feature type="compositionally biased region" description="Basic and acidic residues" evidence="2">
    <location>
        <begin position="476"/>
        <end position="498"/>
    </location>
</feature>
<evidence type="ECO:0000313" key="5">
    <source>
        <dbReference type="Proteomes" id="UP001187531"/>
    </source>
</evidence>
<dbReference type="InterPro" id="IPR001849">
    <property type="entry name" value="PH_domain"/>
</dbReference>
<feature type="compositionally biased region" description="Basic and acidic residues" evidence="2">
    <location>
        <begin position="505"/>
        <end position="522"/>
    </location>
</feature>
<feature type="compositionally biased region" description="Low complexity" evidence="2">
    <location>
        <begin position="601"/>
        <end position="624"/>
    </location>
</feature>
<dbReference type="EMBL" id="JAVRJZ010000009">
    <property type="protein sequence ID" value="KAK2718242.1"/>
    <property type="molecule type" value="Genomic_DNA"/>
</dbReference>
<name>A0AA88L608_ARTSF</name>
<feature type="domain" description="PH" evidence="3">
    <location>
        <begin position="692"/>
        <end position="789"/>
    </location>
</feature>
<dbReference type="Gene3D" id="2.30.29.30">
    <property type="entry name" value="Pleckstrin-homology domain (PH domain)/Phosphotyrosine-binding domain (PTB)"/>
    <property type="match status" value="1"/>
</dbReference>
<dbReference type="SUPFAM" id="SSF50729">
    <property type="entry name" value="PH domain-like"/>
    <property type="match status" value="1"/>
</dbReference>
<evidence type="ECO:0000256" key="1">
    <source>
        <dbReference type="RuleBase" id="RU000487"/>
    </source>
</evidence>